<dbReference type="PATRIC" id="fig|60890.4.peg.2759"/>
<dbReference type="AlphaFoldDB" id="A0A1B0ZUC8"/>
<dbReference type="Pfam" id="PF13717">
    <property type="entry name" value="Zn_ribbon_4"/>
    <property type="match status" value="1"/>
</dbReference>
<keyword evidence="2" id="KW-0812">Transmembrane</keyword>
<name>A0A1B0ZUC8_9RHOB</name>
<feature type="compositionally biased region" description="Basic and acidic residues" evidence="1">
    <location>
        <begin position="146"/>
        <end position="156"/>
    </location>
</feature>
<keyword evidence="2" id="KW-0472">Membrane</keyword>
<sequence>MRLTCPNCAAQYEVPDDVIPEEGRDVQCSSCGTTWFQPAAGASAEPPVAEDTAPEPEGTPEVSEQVATEEAIISEAAAEEIPSPEHAPHVEEEQMPEAAEDLTTSEELPAEEEDEPEEPAPAPDMDDEAERAARRQRGLDPALSDILREEAEREASLRAASAPAQGLESQPNLGLDDLPENEQALRARQAKDRMARIKGQDPRQLAAEASGQRRGVLPDIEEINSTLRAGDAAAVQAAAEDTPVPRKSGFARGFALTILLALILMMIYTNAAKIAEAVPQADPYLSSYVTWVDQARLWLDAQVKALQTPQP</sequence>
<dbReference type="Proteomes" id="UP000092565">
    <property type="component" value="Chromosome"/>
</dbReference>
<feature type="region of interest" description="Disordered" evidence="1">
    <location>
        <begin position="34"/>
        <end position="177"/>
    </location>
</feature>
<dbReference type="OrthoDB" id="7159357at2"/>
<evidence type="ECO:0000256" key="1">
    <source>
        <dbReference type="SAM" id="MobiDB-lite"/>
    </source>
</evidence>
<evidence type="ECO:0000313" key="5">
    <source>
        <dbReference type="Proteomes" id="UP000092565"/>
    </source>
</evidence>
<feature type="compositionally biased region" description="Low complexity" evidence="1">
    <location>
        <begin position="69"/>
        <end position="81"/>
    </location>
</feature>
<feature type="domain" description="Zinc finger/thioredoxin putative" evidence="3">
    <location>
        <begin position="1"/>
        <end position="36"/>
    </location>
</feature>
<dbReference type="NCBIfam" id="TIGR02098">
    <property type="entry name" value="MJ0042_CXXC"/>
    <property type="match status" value="1"/>
</dbReference>
<organism evidence="4 5">
    <name type="scientific">Phaeobacter gallaeciensis</name>
    <dbReference type="NCBI Taxonomy" id="60890"/>
    <lineage>
        <taxon>Bacteria</taxon>
        <taxon>Pseudomonadati</taxon>
        <taxon>Pseudomonadota</taxon>
        <taxon>Alphaproteobacteria</taxon>
        <taxon>Rhodobacterales</taxon>
        <taxon>Roseobacteraceae</taxon>
        <taxon>Phaeobacter</taxon>
    </lineage>
</organism>
<gene>
    <name evidence="4" type="ORF">JL2886_02833</name>
</gene>
<evidence type="ECO:0000259" key="3">
    <source>
        <dbReference type="Pfam" id="PF13717"/>
    </source>
</evidence>
<evidence type="ECO:0000313" key="4">
    <source>
        <dbReference type="EMBL" id="ANP37719.1"/>
    </source>
</evidence>
<evidence type="ECO:0000256" key="2">
    <source>
        <dbReference type="SAM" id="Phobius"/>
    </source>
</evidence>
<feature type="transmembrane region" description="Helical" evidence="2">
    <location>
        <begin position="249"/>
        <end position="268"/>
    </location>
</feature>
<keyword evidence="2" id="KW-1133">Transmembrane helix</keyword>
<accession>A0A1B0ZUC8</accession>
<feature type="compositionally biased region" description="Acidic residues" evidence="1">
    <location>
        <begin position="93"/>
        <end position="129"/>
    </location>
</feature>
<dbReference type="EMBL" id="CP015124">
    <property type="protein sequence ID" value="ANP37719.1"/>
    <property type="molecule type" value="Genomic_DNA"/>
</dbReference>
<keyword evidence="5" id="KW-1185">Reference proteome</keyword>
<dbReference type="InterPro" id="IPR011723">
    <property type="entry name" value="Znf/thioredoxin_put"/>
</dbReference>
<feature type="region of interest" description="Disordered" evidence="1">
    <location>
        <begin position="193"/>
        <end position="212"/>
    </location>
</feature>
<protein>
    <submittedName>
        <fullName evidence="4">MJ0042 family finger-like domain protein</fullName>
    </submittedName>
</protein>
<dbReference type="RefSeq" id="WP_065272498.1">
    <property type="nucleotide sequence ID" value="NZ_CP015124.1"/>
</dbReference>
<proteinExistence type="predicted"/>
<reference evidence="4 5" key="1">
    <citation type="submission" date="2016-04" db="EMBL/GenBank/DDBJ databases">
        <authorList>
            <person name="Evans L.H."/>
            <person name="Alamgir A."/>
            <person name="Owens N."/>
            <person name="Weber N.D."/>
            <person name="Virtaneva K."/>
            <person name="Barbian K."/>
            <person name="Babar A."/>
            <person name="Rosenke K."/>
        </authorList>
    </citation>
    <scope>NUCLEOTIDE SEQUENCE [LARGE SCALE GENOMIC DNA]</scope>
    <source>
        <strain evidence="4 5">JL2886</strain>
    </source>
</reference>